<dbReference type="Pfam" id="PF13372">
    <property type="entry name" value="Alginate_exp"/>
    <property type="match status" value="1"/>
</dbReference>
<sequence>MKQNAKFKLNLVMACTALALVSIAQTAMAEDEPDAEYTLLDSIKQGKPLTNFRLRYESVDQDNFRNATQKLDTANAFTLRSLIGWQTAPFHNFSFAAQITDVHKFNDDYNDKRNGVNELGKTNYASVVDPDYTDINQLYLDWTGIKNTKLRLGRQQVNLDNVRFIGDIGFRQNMQVFDGISILNKSIPNTEVYAAHFSKVRQITTVLRGGNIDVVNAKYRISTSESVSGYGYFIDLDSLKTSNTKTFGVRLDGVRKVDDNWKALYTAEYAKQSDYAGGNPLNDAHYYKLGGGAAYAGWSLRLDHEVLSSNNGQYAFQTPLGTNHLFQGWSDYFLVTPNQGIKDTFVTVDGGISKAKLHAEYHVFKSDEKFATLNGQLGDKYGSEFDASVAYPFTANILGKLEYAKFMEDDVYGTTTASTNAARKADKEIVWATAMYTF</sequence>
<comment type="caution">
    <text evidence="2">The sequence shown here is derived from an EMBL/GenBank/DDBJ whole genome shotgun (WGS) entry which is preliminary data.</text>
</comment>
<accession>A0A1J5TV36</accession>
<dbReference type="Gene3D" id="2.40.160.10">
    <property type="entry name" value="Porin"/>
    <property type="match status" value="1"/>
</dbReference>
<dbReference type="AlphaFoldDB" id="A0A1J5TV36"/>
<protein>
    <recommendedName>
        <fullName evidence="1">Alginate export domain-containing protein</fullName>
    </recommendedName>
</protein>
<name>A0A1J5TV36_9ZZZZ</name>
<evidence type="ECO:0000313" key="2">
    <source>
        <dbReference type="EMBL" id="OIR17652.1"/>
    </source>
</evidence>
<gene>
    <name evidence="2" type="ORF">GALL_18720</name>
</gene>
<dbReference type="InterPro" id="IPR025388">
    <property type="entry name" value="Alginate_export_dom"/>
</dbReference>
<organism evidence="2">
    <name type="scientific">mine drainage metagenome</name>
    <dbReference type="NCBI Taxonomy" id="410659"/>
    <lineage>
        <taxon>unclassified sequences</taxon>
        <taxon>metagenomes</taxon>
        <taxon>ecological metagenomes</taxon>
    </lineage>
</organism>
<proteinExistence type="predicted"/>
<reference evidence="2" key="1">
    <citation type="submission" date="2016-10" db="EMBL/GenBank/DDBJ databases">
        <title>Sequence of Gallionella enrichment culture.</title>
        <authorList>
            <person name="Poehlein A."/>
            <person name="Muehling M."/>
            <person name="Daniel R."/>
        </authorList>
    </citation>
    <scope>NUCLEOTIDE SEQUENCE</scope>
</reference>
<dbReference type="InterPro" id="IPR023614">
    <property type="entry name" value="Porin_dom_sf"/>
</dbReference>
<evidence type="ECO:0000259" key="1">
    <source>
        <dbReference type="Pfam" id="PF13372"/>
    </source>
</evidence>
<dbReference type="EMBL" id="MLJW01000004">
    <property type="protein sequence ID" value="OIR17652.1"/>
    <property type="molecule type" value="Genomic_DNA"/>
</dbReference>
<feature type="domain" description="Alginate export" evidence="1">
    <location>
        <begin position="51"/>
        <end position="182"/>
    </location>
</feature>